<feature type="region of interest" description="Disordered" evidence="1">
    <location>
        <begin position="110"/>
        <end position="133"/>
    </location>
</feature>
<evidence type="ECO:0000256" key="1">
    <source>
        <dbReference type="SAM" id="MobiDB-lite"/>
    </source>
</evidence>
<name>A0A0B2W5U7_TOXCA</name>
<sequence length="133" mass="14768">MPDVLLAGEILNDDNSARLLLMVSKSHLPSKKSGDRCLKDVVSSIQCCACSAKYFGESRRYLHERIREHVLSMASPPARSYTTSIMAKHVVQCHSLQPVNAADNILARGKGTHSENQRGQPHTITQASDQWLR</sequence>
<dbReference type="Proteomes" id="UP000031036">
    <property type="component" value="Unassembled WGS sequence"/>
</dbReference>
<dbReference type="AlphaFoldDB" id="A0A0B2W5U7"/>
<evidence type="ECO:0000313" key="2">
    <source>
        <dbReference type="EMBL" id="KHN89059.1"/>
    </source>
</evidence>
<organism evidence="2 3">
    <name type="scientific">Toxocara canis</name>
    <name type="common">Canine roundworm</name>
    <dbReference type="NCBI Taxonomy" id="6265"/>
    <lineage>
        <taxon>Eukaryota</taxon>
        <taxon>Metazoa</taxon>
        <taxon>Ecdysozoa</taxon>
        <taxon>Nematoda</taxon>
        <taxon>Chromadorea</taxon>
        <taxon>Rhabditida</taxon>
        <taxon>Spirurina</taxon>
        <taxon>Ascaridomorpha</taxon>
        <taxon>Ascaridoidea</taxon>
        <taxon>Toxocaridae</taxon>
        <taxon>Toxocara</taxon>
    </lineage>
</organism>
<reference evidence="2 3" key="1">
    <citation type="submission" date="2014-11" db="EMBL/GenBank/DDBJ databases">
        <title>Genetic blueprint of the zoonotic pathogen Toxocara canis.</title>
        <authorList>
            <person name="Zhu X.-Q."/>
            <person name="Korhonen P.K."/>
            <person name="Cai H."/>
            <person name="Young N.D."/>
            <person name="Nejsum P."/>
            <person name="von Samson-Himmelstjerna G."/>
            <person name="Boag P.R."/>
            <person name="Tan P."/>
            <person name="Li Q."/>
            <person name="Min J."/>
            <person name="Yang Y."/>
            <person name="Wang X."/>
            <person name="Fang X."/>
            <person name="Hall R.S."/>
            <person name="Hofmann A."/>
            <person name="Sternberg P.W."/>
            <person name="Jex A.R."/>
            <person name="Gasser R.B."/>
        </authorList>
    </citation>
    <scope>NUCLEOTIDE SEQUENCE [LARGE SCALE GENOMIC DNA]</scope>
    <source>
        <strain evidence="2">PN_DK_2014</strain>
    </source>
</reference>
<proteinExistence type="predicted"/>
<keyword evidence="3" id="KW-1185">Reference proteome</keyword>
<comment type="caution">
    <text evidence="2">The sequence shown here is derived from an EMBL/GenBank/DDBJ whole genome shotgun (WGS) entry which is preliminary data.</text>
</comment>
<accession>A0A0B2W5U7</accession>
<gene>
    <name evidence="2" type="ORF">Tcan_09490</name>
</gene>
<feature type="compositionally biased region" description="Polar residues" evidence="1">
    <location>
        <begin position="117"/>
        <end position="133"/>
    </location>
</feature>
<protein>
    <submittedName>
        <fullName evidence="2">Uncharacterized protein</fullName>
    </submittedName>
</protein>
<evidence type="ECO:0000313" key="3">
    <source>
        <dbReference type="Proteomes" id="UP000031036"/>
    </source>
</evidence>
<dbReference type="EMBL" id="JPKZ01000082">
    <property type="protein sequence ID" value="KHN89059.1"/>
    <property type="molecule type" value="Genomic_DNA"/>
</dbReference>